<evidence type="ECO:0000256" key="2">
    <source>
        <dbReference type="ARBA" id="ARBA00012438"/>
    </source>
</evidence>
<dbReference type="AlphaFoldDB" id="A0A1S7LC41"/>
<dbReference type="Gene3D" id="3.30.565.10">
    <property type="entry name" value="Histidine kinase-like ATPase, C-terminal domain"/>
    <property type="match status" value="1"/>
</dbReference>
<dbReference type="GO" id="GO:0000155">
    <property type="term" value="F:phosphorelay sensor kinase activity"/>
    <property type="evidence" value="ECO:0007669"/>
    <property type="project" value="InterPro"/>
</dbReference>
<dbReference type="Gene3D" id="1.10.287.130">
    <property type="match status" value="1"/>
</dbReference>
<protein>
    <recommendedName>
        <fullName evidence="2">histidine kinase</fullName>
        <ecNumber evidence="2">2.7.13.3</ecNumber>
    </recommendedName>
</protein>
<dbReference type="PROSITE" id="PS50109">
    <property type="entry name" value="HIS_KIN"/>
    <property type="match status" value="1"/>
</dbReference>
<evidence type="ECO:0000256" key="5">
    <source>
        <dbReference type="PROSITE-ProRule" id="PRU00169"/>
    </source>
</evidence>
<dbReference type="InterPro" id="IPR036097">
    <property type="entry name" value="HisK_dim/P_sf"/>
</dbReference>
<accession>A0A1S7LC41</accession>
<dbReference type="SMART" id="SM00388">
    <property type="entry name" value="HisKA"/>
    <property type="match status" value="1"/>
</dbReference>
<dbReference type="SUPFAM" id="SSF55874">
    <property type="entry name" value="ATPase domain of HSP90 chaperone/DNA topoisomerase II/histidine kinase"/>
    <property type="match status" value="1"/>
</dbReference>
<keyword evidence="8" id="KW-0808">Transferase</keyword>
<dbReference type="InterPro" id="IPR003594">
    <property type="entry name" value="HATPase_dom"/>
</dbReference>
<dbReference type="Pfam" id="PF02518">
    <property type="entry name" value="HATPase_c"/>
    <property type="match status" value="1"/>
</dbReference>
<evidence type="ECO:0000256" key="4">
    <source>
        <dbReference type="ARBA" id="ARBA00023012"/>
    </source>
</evidence>
<dbReference type="InterPro" id="IPR001789">
    <property type="entry name" value="Sig_transdc_resp-reg_receiver"/>
</dbReference>
<dbReference type="PRINTS" id="PR00344">
    <property type="entry name" value="BCTRLSENSOR"/>
</dbReference>
<feature type="domain" description="Histidine kinase" evidence="6">
    <location>
        <begin position="33"/>
        <end position="256"/>
    </location>
</feature>
<dbReference type="PROSITE" id="PS50110">
    <property type="entry name" value="RESPONSE_REGULATORY"/>
    <property type="match status" value="1"/>
</dbReference>
<dbReference type="SUPFAM" id="SSF52172">
    <property type="entry name" value="CheY-like"/>
    <property type="match status" value="1"/>
</dbReference>
<evidence type="ECO:0000259" key="7">
    <source>
        <dbReference type="PROSITE" id="PS50110"/>
    </source>
</evidence>
<dbReference type="InterPro" id="IPR005467">
    <property type="entry name" value="His_kinase_dom"/>
</dbReference>
<keyword evidence="8" id="KW-0418">Kinase</keyword>
<dbReference type="CDD" id="cd00082">
    <property type="entry name" value="HisKA"/>
    <property type="match status" value="1"/>
</dbReference>
<dbReference type="Pfam" id="PF00072">
    <property type="entry name" value="Response_reg"/>
    <property type="match status" value="1"/>
</dbReference>
<dbReference type="InterPro" id="IPR004358">
    <property type="entry name" value="Sig_transdc_His_kin-like_C"/>
</dbReference>
<dbReference type="EMBL" id="LO017727">
    <property type="protein sequence ID" value="CRH04325.1"/>
    <property type="molecule type" value="Genomic_DNA"/>
</dbReference>
<name>A0A1S7LC41_MAGMO</name>
<evidence type="ECO:0000313" key="8">
    <source>
        <dbReference type="EMBL" id="CRH04325.1"/>
    </source>
</evidence>
<gene>
    <name evidence="8" type="ORF">MAGMO_0110</name>
</gene>
<sequence length="395" mass="43633">MRHLFKGALKEELALPHNDHAASCSIDHELVATLSHEIRTSLYGLRGMIEQLKESGLTEDQARQVEMMDQSSSRLFGQLTDVLNYTRTESGELALNSTIFNPADLVDEVFQTFSAVAQQKKIELYYSEEIPLPRKVKGDVVKIKQVLQNLVSNAVKFTSSGQVVVSAAMKKDKYGCDPCLGYEVSDTGVGIGAEETKVLFEAYAHQEKNSRLNPDGMGLGLSIAKRFVDAMDGHIGIQPRPESEGALFYFWVPVKAFTELQVLPKAAAEAVTRRSLRILLVDDDPVSQYVTQNVLETAGHTVCIANDGLEAVRCYLRESFDLILMDVHMSEMDGLDATRMIRKIQHGGGFAPVIGLTAEEKSHIYDTCLQAGMDNVLSKPFGMDQLDAMVAQHMT</sequence>
<organism evidence="8">
    <name type="scientific">Magnetococcus massalia (strain MO-1)</name>
    <dbReference type="NCBI Taxonomy" id="451514"/>
    <lineage>
        <taxon>Bacteria</taxon>
        <taxon>Pseudomonadati</taxon>
        <taxon>Pseudomonadota</taxon>
        <taxon>Magnetococcia</taxon>
        <taxon>Magnetococcales</taxon>
        <taxon>Magnetococcaceae</taxon>
        <taxon>Magnetococcus</taxon>
    </lineage>
</organism>
<evidence type="ECO:0000259" key="6">
    <source>
        <dbReference type="PROSITE" id="PS50109"/>
    </source>
</evidence>
<feature type="modified residue" description="4-aspartylphosphate" evidence="5">
    <location>
        <position position="326"/>
    </location>
</feature>
<dbReference type="SUPFAM" id="SSF47384">
    <property type="entry name" value="Homodimeric domain of signal transducing histidine kinase"/>
    <property type="match status" value="1"/>
</dbReference>
<evidence type="ECO:0000256" key="3">
    <source>
        <dbReference type="ARBA" id="ARBA00022553"/>
    </source>
</evidence>
<dbReference type="SMART" id="SM00448">
    <property type="entry name" value="REC"/>
    <property type="match status" value="1"/>
</dbReference>
<dbReference type="Gene3D" id="3.40.50.2300">
    <property type="match status" value="1"/>
</dbReference>
<evidence type="ECO:0000256" key="1">
    <source>
        <dbReference type="ARBA" id="ARBA00000085"/>
    </source>
</evidence>
<dbReference type="SMART" id="SM00387">
    <property type="entry name" value="HATPase_c"/>
    <property type="match status" value="1"/>
</dbReference>
<comment type="catalytic activity">
    <reaction evidence="1">
        <text>ATP + protein L-histidine = ADP + protein N-phospho-L-histidine.</text>
        <dbReference type="EC" id="2.7.13.3"/>
    </reaction>
</comment>
<reference evidence="8" key="1">
    <citation type="submission" date="2015-04" db="EMBL/GenBank/DDBJ databases">
        <authorList>
            <person name="Syromyatnikov M.Y."/>
            <person name="Popov V.N."/>
        </authorList>
    </citation>
    <scope>NUCLEOTIDE SEQUENCE</scope>
    <source>
        <strain evidence="8">MO-1</strain>
    </source>
</reference>
<dbReference type="CDD" id="cd17546">
    <property type="entry name" value="REC_hyHK_CKI1_RcsC-like"/>
    <property type="match status" value="1"/>
</dbReference>
<proteinExistence type="predicted"/>
<dbReference type="InterPro" id="IPR011006">
    <property type="entry name" value="CheY-like_superfamily"/>
</dbReference>
<dbReference type="InterPro" id="IPR003661">
    <property type="entry name" value="HisK_dim/P_dom"/>
</dbReference>
<dbReference type="Pfam" id="PF00512">
    <property type="entry name" value="HisKA"/>
    <property type="match status" value="1"/>
</dbReference>
<dbReference type="InterPro" id="IPR036890">
    <property type="entry name" value="HATPase_C_sf"/>
</dbReference>
<dbReference type="PANTHER" id="PTHR45339">
    <property type="entry name" value="HYBRID SIGNAL TRANSDUCTION HISTIDINE KINASE J"/>
    <property type="match status" value="1"/>
</dbReference>
<feature type="domain" description="Response regulatory" evidence="7">
    <location>
        <begin position="277"/>
        <end position="394"/>
    </location>
</feature>
<keyword evidence="4" id="KW-0902">Two-component regulatory system</keyword>
<dbReference type="PANTHER" id="PTHR45339:SF1">
    <property type="entry name" value="HYBRID SIGNAL TRANSDUCTION HISTIDINE KINASE J"/>
    <property type="match status" value="1"/>
</dbReference>
<dbReference type="EC" id="2.7.13.3" evidence="2"/>
<keyword evidence="3 5" id="KW-0597">Phosphoprotein</keyword>